<evidence type="ECO:0000313" key="2">
    <source>
        <dbReference type="Proteomes" id="UP001459277"/>
    </source>
</evidence>
<gene>
    <name evidence="1" type="ORF">SO802_032316</name>
</gene>
<dbReference type="Proteomes" id="UP001459277">
    <property type="component" value="Unassembled WGS sequence"/>
</dbReference>
<reference evidence="1 2" key="1">
    <citation type="submission" date="2024-01" db="EMBL/GenBank/DDBJ databases">
        <title>A telomere-to-telomere, gap-free genome of sweet tea (Lithocarpus litseifolius).</title>
        <authorList>
            <person name="Zhou J."/>
        </authorList>
    </citation>
    <scope>NUCLEOTIDE SEQUENCE [LARGE SCALE GENOMIC DNA]</scope>
    <source>
        <strain evidence="1">Zhou-2022a</strain>
        <tissue evidence="1">Leaf</tissue>
    </source>
</reference>
<proteinExistence type="predicted"/>
<protein>
    <recommendedName>
        <fullName evidence="3">RNase H type-1 domain-containing protein</fullName>
    </recommendedName>
</protein>
<dbReference type="AlphaFoldDB" id="A0AAW2BN35"/>
<sequence length="122" mass="13379">MKVVKTKYMDFDGKEALNRSGIQQLNYGASLVSSLKINFDGAMFGGNFCNRFGSILAVLPEKVTLPPLVDDIEALVAVRAILFALDLGFSSIILEDDSETTIKALRNNEESFATFSLLQNLL</sequence>
<evidence type="ECO:0008006" key="3">
    <source>
        <dbReference type="Google" id="ProtNLM"/>
    </source>
</evidence>
<dbReference type="EMBL" id="JAZDWU010000011">
    <property type="protein sequence ID" value="KAK9987365.1"/>
    <property type="molecule type" value="Genomic_DNA"/>
</dbReference>
<keyword evidence="2" id="KW-1185">Reference proteome</keyword>
<comment type="caution">
    <text evidence="1">The sequence shown here is derived from an EMBL/GenBank/DDBJ whole genome shotgun (WGS) entry which is preliminary data.</text>
</comment>
<name>A0AAW2BN35_9ROSI</name>
<organism evidence="1 2">
    <name type="scientific">Lithocarpus litseifolius</name>
    <dbReference type="NCBI Taxonomy" id="425828"/>
    <lineage>
        <taxon>Eukaryota</taxon>
        <taxon>Viridiplantae</taxon>
        <taxon>Streptophyta</taxon>
        <taxon>Embryophyta</taxon>
        <taxon>Tracheophyta</taxon>
        <taxon>Spermatophyta</taxon>
        <taxon>Magnoliopsida</taxon>
        <taxon>eudicotyledons</taxon>
        <taxon>Gunneridae</taxon>
        <taxon>Pentapetalae</taxon>
        <taxon>rosids</taxon>
        <taxon>fabids</taxon>
        <taxon>Fagales</taxon>
        <taxon>Fagaceae</taxon>
        <taxon>Lithocarpus</taxon>
    </lineage>
</organism>
<evidence type="ECO:0000313" key="1">
    <source>
        <dbReference type="EMBL" id="KAK9987365.1"/>
    </source>
</evidence>
<accession>A0AAW2BN35</accession>